<keyword evidence="2" id="KW-1185">Reference proteome</keyword>
<proteinExistence type="predicted"/>
<evidence type="ECO:0000313" key="2">
    <source>
        <dbReference type="Proteomes" id="UP000054248"/>
    </source>
</evidence>
<dbReference type="EMBL" id="KN823627">
    <property type="protein sequence ID" value="KIO16226.1"/>
    <property type="molecule type" value="Genomic_DNA"/>
</dbReference>
<accession>A0A0C3Q142</accession>
<reference evidence="2" key="2">
    <citation type="submission" date="2015-01" db="EMBL/GenBank/DDBJ databases">
        <title>Evolutionary Origins and Diversification of the Mycorrhizal Mutualists.</title>
        <authorList>
            <consortium name="DOE Joint Genome Institute"/>
            <consortium name="Mycorrhizal Genomics Consortium"/>
            <person name="Kohler A."/>
            <person name="Kuo A."/>
            <person name="Nagy L.G."/>
            <person name="Floudas D."/>
            <person name="Copeland A."/>
            <person name="Barry K.W."/>
            <person name="Cichocki N."/>
            <person name="Veneault-Fourrey C."/>
            <person name="LaButti K."/>
            <person name="Lindquist E.A."/>
            <person name="Lipzen A."/>
            <person name="Lundell T."/>
            <person name="Morin E."/>
            <person name="Murat C."/>
            <person name="Riley R."/>
            <person name="Ohm R."/>
            <person name="Sun H."/>
            <person name="Tunlid A."/>
            <person name="Henrissat B."/>
            <person name="Grigoriev I.V."/>
            <person name="Hibbett D.S."/>
            <person name="Martin F."/>
        </authorList>
    </citation>
    <scope>NUCLEOTIDE SEQUENCE [LARGE SCALE GENOMIC DNA]</scope>
    <source>
        <strain evidence="2">MUT 4182</strain>
    </source>
</reference>
<dbReference type="AlphaFoldDB" id="A0A0C3Q142"/>
<dbReference type="HOGENOM" id="CLU_3089037_0_0_1"/>
<name>A0A0C3Q142_9AGAM</name>
<organism evidence="1 2">
    <name type="scientific">Tulasnella calospora MUT 4182</name>
    <dbReference type="NCBI Taxonomy" id="1051891"/>
    <lineage>
        <taxon>Eukaryota</taxon>
        <taxon>Fungi</taxon>
        <taxon>Dikarya</taxon>
        <taxon>Basidiomycota</taxon>
        <taxon>Agaricomycotina</taxon>
        <taxon>Agaricomycetes</taxon>
        <taxon>Cantharellales</taxon>
        <taxon>Tulasnellaceae</taxon>
        <taxon>Tulasnella</taxon>
    </lineage>
</organism>
<sequence length="52" mass="6174">MGHLTRLPDYHRKLVLWNHFHPPTVNHKIFRSPVQAVRWTCYPAICFTDDSA</sequence>
<gene>
    <name evidence="1" type="ORF">M407DRAFT_34125</name>
</gene>
<evidence type="ECO:0000313" key="1">
    <source>
        <dbReference type="EMBL" id="KIO16226.1"/>
    </source>
</evidence>
<reference evidence="1 2" key="1">
    <citation type="submission" date="2014-04" db="EMBL/GenBank/DDBJ databases">
        <authorList>
            <consortium name="DOE Joint Genome Institute"/>
            <person name="Kuo A."/>
            <person name="Girlanda M."/>
            <person name="Perotto S."/>
            <person name="Kohler A."/>
            <person name="Nagy L.G."/>
            <person name="Floudas D."/>
            <person name="Copeland A."/>
            <person name="Barry K.W."/>
            <person name="Cichocki N."/>
            <person name="Veneault-Fourrey C."/>
            <person name="LaButti K."/>
            <person name="Lindquist E.A."/>
            <person name="Lipzen A."/>
            <person name="Lundell T."/>
            <person name="Morin E."/>
            <person name="Murat C."/>
            <person name="Sun H."/>
            <person name="Tunlid A."/>
            <person name="Henrissat B."/>
            <person name="Grigoriev I.V."/>
            <person name="Hibbett D.S."/>
            <person name="Martin F."/>
            <person name="Nordberg H.P."/>
            <person name="Cantor M.N."/>
            <person name="Hua S.X."/>
        </authorList>
    </citation>
    <scope>NUCLEOTIDE SEQUENCE [LARGE SCALE GENOMIC DNA]</scope>
    <source>
        <strain evidence="1 2">MUT 4182</strain>
    </source>
</reference>
<dbReference type="Proteomes" id="UP000054248">
    <property type="component" value="Unassembled WGS sequence"/>
</dbReference>
<protein>
    <submittedName>
        <fullName evidence="1">Uncharacterized protein</fullName>
    </submittedName>
</protein>